<dbReference type="PATRIC" id="fig|889378.3.peg.1665"/>
<protein>
    <recommendedName>
        <fullName evidence="1">4Fe4S-binding SPASM domain-containing protein</fullName>
    </recommendedName>
</protein>
<reference evidence="3" key="1">
    <citation type="journal article" date="2013" name="Stand. Genomic Sci.">
        <title>Complete genome sequence of the halophilic bacterium Spirochaeta africana type strain (Z-7692(T)) from the alkaline Lake Magadi in the East African Rift.</title>
        <authorList>
            <person name="Liolos K."/>
            <person name="Abt B."/>
            <person name="Scheuner C."/>
            <person name="Teshima H."/>
            <person name="Held B."/>
            <person name="Lapidus A."/>
            <person name="Nolan M."/>
            <person name="Lucas S."/>
            <person name="Deshpande S."/>
            <person name="Cheng J.F."/>
            <person name="Tapia R."/>
            <person name="Goodwin L.A."/>
            <person name="Pitluck S."/>
            <person name="Pagani I."/>
            <person name="Ivanova N."/>
            <person name="Mavromatis K."/>
            <person name="Mikhailova N."/>
            <person name="Huntemann M."/>
            <person name="Pati A."/>
            <person name="Chen A."/>
            <person name="Palaniappan K."/>
            <person name="Land M."/>
            <person name="Rohde M."/>
            <person name="Tindall B.J."/>
            <person name="Detter J.C."/>
            <person name="Goker M."/>
            <person name="Bristow J."/>
            <person name="Eisen J.A."/>
            <person name="Markowitz V."/>
            <person name="Hugenholtz P."/>
            <person name="Woyke T."/>
            <person name="Klenk H.P."/>
            <person name="Kyrpides N.C."/>
        </authorList>
    </citation>
    <scope>NUCLEOTIDE SEQUENCE</scope>
    <source>
        <strain evidence="3">ATCC 700263 / DSM 8902 / Z-7692</strain>
    </source>
</reference>
<feature type="domain" description="4Fe4S-binding SPASM" evidence="1">
    <location>
        <begin position="442"/>
        <end position="505"/>
    </location>
</feature>
<dbReference type="Gene3D" id="3.20.20.70">
    <property type="entry name" value="Aldolase class I"/>
    <property type="match status" value="1"/>
</dbReference>
<dbReference type="InterPro" id="IPR013785">
    <property type="entry name" value="Aldolase_TIM"/>
</dbReference>
<dbReference type="STRING" id="889378.Spiaf_1679"/>
<dbReference type="eggNOG" id="COG0535">
    <property type="taxonomic scope" value="Bacteria"/>
</dbReference>
<dbReference type="InterPro" id="IPR050377">
    <property type="entry name" value="Radical_SAM_PqqE_MftC-like"/>
</dbReference>
<dbReference type="PANTHER" id="PTHR11228:SF7">
    <property type="entry name" value="PQQA PEPTIDE CYCLASE"/>
    <property type="match status" value="1"/>
</dbReference>
<dbReference type="CDD" id="cd21109">
    <property type="entry name" value="SPASM"/>
    <property type="match status" value="1"/>
</dbReference>
<dbReference type="InterPro" id="IPR023885">
    <property type="entry name" value="4Fe4S-binding_SPASM_dom"/>
</dbReference>
<proteinExistence type="predicted"/>
<evidence type="ECO:0000259" key="1">
    <source>
        <dbReference type="Pfam" id="PF13186"/>
    </source>
</evidence>
<dbReference type="RefSeq" id="WP_014455719.1">
    <property type="nucleotide sequence ID" value="NC_017098.1"/>
</dbReference>
<dbReference type="InterPro" id="IPR027608">
    <property type="entry name" value="Spiro_SPASM"/>
</dbReference>
<dbReference type="InterPro" id="IPR058240">
    <property type="entry name" value="rSAM_sf"/>
</dbReference>
<evidence type="ECO:0000313" key="3">
    <source>
        <dbReference type="Proteomes" id="UP000007383"/>
    </source>
</evidence>
<dbReference type="KEGG" id="sfc:Spiaf_1679"/>
<evidence type="ECO:0000313" key="2">
    <source>
        <dbReference type="EMBL" id="AFG37736.1"/>
    </source>
</evidence>
<gene>
    <name evidence="2" type="ordered locus">Spiaf_1679</name>
</gene>
<dbReference type="PANTHER" id="PTHR11228">
    <property type="entry name" value="RADICAL SAM DOMAIN PROTEIN"/>
    <property type="match status" value="1"/>
</dbReference>
<dbReference type="NCBIfam" id="TIGR04321">
    <property type="entry name" value="spiroSPASM"/>
    <property type="match status" value="1"/>
</dbReference>
<dbReference type="Proteomes" id="UP000007383">
    <property type="component" value="Chromosome"/>
</dbReference>
<dbReference type="HOGENOM" id="CLU_035710_0_0_12"/>
<dbReference type="EMBL" id="CP003282">
    <property type="protein sequence ID" value="AFG37736.1"/>
    <property type="molecule type" value="Genomic_DNA"/>
</dbReference>
<keyword evidence="3" id="KW-1185">Reference proteome</keyword>
<accession>H9UJP3</accession>
<dbReference type="AlphaFoldDB" id="H9UJP3"/>
<dbReference type="OrthoDB" id="335556at2"/>
<dbReference type="Pfam" id="PF13186">
    <property type="entry name" value="SPASM"/>
    <property type="match status" value="1"/>
</dbReference>
<organism evidence="2 3">
    <name type="scientific">Spirochaeta africana (strain ATCC 700263 / DSM 8902 / Z-7692)</name>
    <dbReference type="NCBI Taxonomy" id="889378"/>
    <lineage>
        <taxon>Bacteria</taxon>
        <taxon>Pseudomonadati</taxon>
        <taxon>Spirochaetota</taxon>
        <taxon>Spirochaetia</taxon>
        <taxon>Spirochaetales</taxon>
        <taxon>Spirochaetaceae</taxon>
        <taxon>Spirochaeta</taxon>
    </lineage>
</organism>
<dbReference type="SUPFAM" id="SSF102114">
    <property type="entry name" value="Radical SAM enzymes"/>
    <property type="match status" value="1"/>
</dbReference>
<name>H9UJP3_SPIAZ</name>
<sequence length="512" mass="57390">MEKPVIICIDATRMSRYADRPIVDGQSPMSLVFRSADMLRQAVGASSVVTLVDDTTPGDRPASHEYRRDWNEHDLVETLTSCSAGFDRHGSIVLLRGDAPFQLIDESQLLLQQHQQYFAHYSFCDGYPAGCTPEIISCDALPLLQGLATDAGFRSLFALVERDINAFDIETRISPTDYRLLRLELRGDTRRNHLLCSRIAGRLYQTGDITPPTAARLCEVLDTEQQLFRTLPASLNWILHGAASRPACYMPQVVSGPDAPLLSGAADPALVLQSVREFAELAGDGTVVLSHVGEPAEYPAVAEVIRGCVDLGLRVVVETDGIGWDTAMLQTLAGQLEQQNKRQLLTWIVFLDANEPALYAQIRPDGSLEAALAGYAALEAAFPEAVYVQAMRMQQNEHHLLDFYRHWKQHTERIIVQKYHTFAGRLPPQQAADTSPIRRLPCWRLKREITLLPDASMSMCHVDLFAPHVFGRIGDRPLAEMWEQHAEMYHLHLQQDYPGQCAKCDEYYTFTF</sequence>